<evidence type="ECO:0000313" key="3">
    <source>
        <dbReference type="EMBL" id="GGI02216.1"/>
    </source>
</evidence>
<feature type="domain" description="DJ-1/PfpI" evidence="2">
    <location>
        <begin position="8"/>
        <end position="175"/>
    </location>
</feature>
<dbReference type="GO" id="GO:0006508">
    <property type="term" value="P:proteolysis"/>
    <property type="evidence" value="ECO:0007669"/>
    <property type="project" value="UniProtKB-KW"/>
</dbReference>
<proteinExistence type="inferred from homology"/>
<dbReference type="AlphaFoldDB" id="A0A8J3AA22"/>
<dbReference type="PROSITE" id="PS51276">
    <property type="entry name" value="PEPTIDASE_C56_PFPI"/>
    <property type="match status" value="1"/>
</dbReference>
<reference evidence="3" key="3">
    <citation type="submission" date="2020-09" db="EMBL/GenBank/DDBJ databases">
        <authorList>
            <person name="Sun Q."/>
            <person name="Zhou Y."/>
        </authorList>
    </citation>
    <scope>NUCLEOTIDE SEQUENCE</scope>
    <source>
        <strain evidence="3">CGMCC 1.14984</strain>
    </source>
</reference>
<dbReference type="InterPro" id="IPR006286">
    <property type="entry name" value="C56_PfpI-like"/>
</dbReference>
<dbReference type="InterPro" id="IPR029062">
    <property type="entry name" value="Class_I_gatase-like"/>
</dbReference>
<dbReference type="CDD" id="cd03134">
    <property type="entry name" value="GATase1_PfpI_like"/>
    <property type="match status" value="1"/>
</dbReference>
<dbReference type="PANTHER" id="PTHR42733">
    <property type="entry name" value="DJ-1 PROTEIN"/>
    <property type="match status" value="1"/>
</dbReference>
<reference evidence="3" key="1">
    <citation type="journal article" date="2014" name="Int. J. Syst. Evol. Microbiol.">
        <title>Complete genome sequence of Corynebacterium casei LMG S-19264T (=DSM 44701T), isolated from a smear-ripened cheese.</title>
        <authorList>
            <consortium name="US DOE Joint Genome Institute (JGI-PGF)"/>
            <person name="Walter F."/>
            <person name="Albersmeier A."/>
            <person name="Kalinowski J."/>
            <person name="Ruckert C."/>
        </authorList>
    </citation>
    <scope>NUCLEOTIDE SEQUENCE</scope>
    <source>
        <strain evidence="3">CGMCC 1.14984</strain>
    </source>
</reference>
<evidence type="ECO:0000259" key="2">
    <source>
        <dbReference type="Pfam" id="PF01965"/>
    </source>
</evidence>
<dbReference type="Pfam" id="PF01965">
    <property type="entry name" value="DJ-1_PfpI"/>
    <property type="match status" value="1"/>
</dbReference>
<reference evidence="4 6" key="2">
    <citation type="submission" date="2020-02" db="EMBL/GenBank/DDBJ databases">
        <title>Genome sequence of Parvularcula flava strain NH6-79.</title>
        <authorList>
            <person name="Abdul Karim M.H."/>
            <person name="Lam M.Q."/>
            <person name="Chen S.J."/>
            <person name="Yahya A."/>
            <person name="Shahir S."/>
            <person name="Shamsir M.S."/>
            <person name="Chong C.S."/>
        </authorList>
    </citation>
    <scope>NUCLEOTIDE SEQUENCE [LARGE SCALE GENOMIC DNA]</scope>
    <source>
        <strain evidence="4 6">NH6-79</strain>
    </source>
</reference>
<dbReference type="Proteomes" id="UP000621856">
    <property type="component" value="Unassembled WGS sequence"/>
</dbReference>
<evidence type="ECO:0000256" key="1">
    <source>
        <dbReference type="ARBA" id="ARBA00008542"/>
    </source>
</evidence>
<dbReference type="NCBIfam" id="TIGR01382">
    <property type="entry name" value="PfpI"/>
    <property type="match status" value="1"/>
</dbReference>
<protein>
    <submittedName>
        <fullName evidence="3">Protease</fullName>
    </submittedName>
    <submittedName>
        <fullName evidence="4">Type 1 glutamine amidotransferase</fullName>
    </submittedName>
</protein>
<comment type="caution">
    <text evidence="3">The sequence shown here is derived from an EMBL/GenBank/DDBJ whole genome shotgun (WGS) entry which is preliminary data.</text>
</comment>
<keyword evidence="6" id="KW-1185">Reference proteome</keyword>
<comment type="similarity">
    <text evidence="1">Belongs to the peptidase C56 family.</text>
</comment>
<evidence type="ECO:0000313" key="4">
    <source>
        <dbReference type="EMBL" id="NHK29650.1"/>
    </source>
</evidence>
<dbReference type="Proteomes" id="UP000818603">
    <property type="component" value="Unassembled WGS sequence"/>
</dbReference>
<gene>
    <name evidence="3" type="primary">pfpI</name>
    <name evidence="4" type="ORF">FF098_017220</name>
    <name evidence="3" type="ORF">GCM10011355_34700</name>
</gene>
<dbReference type="EMBL" id="BMGZ01000006">
    <property type="protein sequence ID" value="GGI02216.1"/>
    <property type="molecule type" value="Genomic_DNA"/>
</dbReference>
<keyword evidence="4" id="KW-0315">Glutamine amidotransferase</keyword>
<dbReference type="PANTHER" id="PTHR42733:SF12">
    <property type="entry name" value="PROTEINASE"/>
    <property type="match status" value="1"/>
</dbReference>
<dbReference type="SUPFAM" id="SSF52317">
    <property type="entry name" value="Class I glutamine amidotransferase-like"/>
    <property type="match status" value="1"/>
</dbReference>
<dbReference type="InterPro" id="IPR002818">
    <property type="entry name" value="DJ-1/PfpI"/>
</dbReference>
<sequence>MTQIDNAKILIIATDGFEQSELFEPYEKLKEYGAEVLIAAPEEGSIKAWNKTDWGKSIDVDMTLEAVNADQFDALVLPGGVMNPDNLRANKTAIAKIYDFVAADKIVAAICHAPWLLAEAGVARGRDMTSYHTLKTDIINAGANWKDEKVVVSNGIITSRNPDDIPAFIEKIVEEVREGEHERKVA</sequence>
<dbReference type="Gene3D" id="3.40.50.880">
    <property type="match status" value="1"/>
</dbReference>
<organism evidence="3 5">
    <name type="scientific">Aquisalinus luteolus</name>
    <dbReference type="NCBI Taxonomy" id="1566827"/>
    <lineage>
        <taxon>Bacteria</taxon>
        <taxon>Pseudomonadati</taxon>
        <taxon>Pseudomonadota</taxon>
        <taxon>Alphaproteobacteria</taxon>
        <taxon>Parvularculales</taxon>
        <taxon>Parvularculaceae</taxon>
        <taxon>Aquisalinus</taxon>
    </lineage>
</organism>
<keyword evidence="3" id="KW-0378">Hydrolase</keyword>
<evidence type="ECO:0000313" key="6">
    <source>
        <dbReference type="Proteomes" id="UP000818603"/>
    </source>
</evidence>
<accession>A0A8J3AA22</accession>
<evidence type="ECO:0000313" key="5">
    <source>
        <dbReference type="Proteomes" id="UP000621856"/>
    </source>
</evidence>
<dbReference type="EMBL" id="VCJR02000007">
    <property type="protein sequence ID" value="NHK29650.1"/>
    <property type="molecule type" value="Genomic_DNA"/>
</dbReference>
<dbReference type="RefSeq" id="WP_155142918.1">
    <property type="nucleotide sequence ID" value="NZ_BMGZ01000006.1"/>
</dbReference>
<dbReference type="GO" id="GO:0008233">
    <property type="term" value="F:peptidase activity"/>
    <property type="evidence" value="ECO:0007669"/>
    <property type="project" value="UniProtKB-KW"/>
</dbReference>
<name>A0A8J3AA22_9PROT</name>
<keyword evidence="3" id="KW-0645">Protease</keyword>